<dbReference type="SUPFAM" id="SSF51011">
    <property type="entry name" value="Glycosyl hydrolase domain"/>
    <property type="match status" value="1"/>
</dbReference>
<dbReference type="EC" id="2.4.1.18" evidence="4 10"/>
<evidence type="ECO:0000256" key="2">
    <source>
        <dbReference type="ARBA" id="ARBA00004964"/>
    </source>
</evidence>
<dbReference type="Gene3D" id="2.60.40.1180">
    <property type="entry name" value="Golgi alpha-mannosidase II"/>
    <property type="match status" value="1"/>
</dbReference>
<dbReference type="NCBIfam" id="NF008967">
    <property type="entry name" value="PRK12313.1"/>
    <property type="match status" value="1"/>
</dbReference>
<reference evidence="13 14" key="1">
    <citation type="submission" date="2018-06" db="EMBL/GenBank/DDBJ databases">
        <title>The draft genome sequences of strains SCU63 and S1.</title>
        <authorList>
            <person name="Gan L."/>
        </authorList>
    </citation>
    <scope>NUCLEOTIDE SEQUENCE [LARGE SCALE GENOMIC DNA]</scope>
    <source>
        <strain evidence="13 14">SCU63</strain>
    </source>
</reference>
<name>A0A365KRH7_9BACL</name>
<dbReference type="GO" id="GO:0005978">
    <property type="term" value="P:glycogen biosynthetic process"/>
    <property type="evidence" value="ECO:0007669"/>
    <property type="project" value="UniProtKB-UniRule"/>
</dbReference>
<dbReference type="Pfam" id="PF02806">
    <property type="entry name" value="Alpha-amylase_C"/>
    <property type="match status" value="1"/>
</dbReference>
<evidence type="ECO:0000256" key="4">
    <source>
        <dbReference type="ARBA" id="ARBA00012541"/>
    </source>
</evidence>
<dbReference type="InterPro" id="IPR037439">
    <property type="entry name" value="Branching_enzy"/>
</dbReference>
<keyword evidence="9" id="KW-0119">Carbohydrate metabolism</keyword>
<dbReference type="InterPro" id="IPR004193">
    <property type="entry name" value="Glyco_hydro_13_N"/>
</dbReference>
<evidence type="ECO:0000256" key="6">
    <source>
        <dbReference type="ARBA" id="ARBA00022676"/>
    </source>
</evidence>
<comment type="caution">
    <text evidence="13">The sequence shown here is derived from an EMBL/GenBank/DDBJ whole genome shotgun (WGS) entry which is preliminary data.</text>
</comment>
<dbReference type="Gene3D" id="2.60.40.10">
    <property type="entry name" value="Immunoglobulins"/>
    <property type="match status" value="1"/>
</dbReference>
<keyword evidence="8" id="KW-0320">Glycogen biosynthesis</keyword>
<dbReference type="PANTHER" id="PTHR43651">
    <property type="entry name" value="1,4-ALPHA-GLUCAN-BRANCHING ENZYME"/>
    <property type="match status" value="1"/>
</dbReference>
<keyword evidence="14" id="KW-1185">Reference proteome</keyword>
<dbReference type="PANTHER" id="PTHR43651:SF3">
    <property type="entry name" value="1,4-ALPHA-GLUCAN-BRANCHING ENZYME"/>
    <property type="match status" value="1"/>
</dbReference>
<dbReference type="Pfam" id="PF02922">
    <property type="entry name" value="CBM_48"/>
    <property type="match status" value="1"/>
</dbReference>
<gene>
    <name evidence="13" type="ORF">DP120_13620</name>
</gene>
<dbReference type="GO" id="GO:0003844">
    <property type="term" value="F:1,4-alpha-glucan branching enzyme activity"/>
    <property type="evidence" value="ECO:0007669"/>
    <property type="project" value="UniProtKB-UniRule"/>
</dbReference>
<evidence type="ECO:0000256" key="7">
    <source>
        <dbReference type="ARBA" id="ARBA00022679"/>
    </source>
</evidence>
<proteinExistence type="inferred from homology"/>
<dbReference type="RefSeq" id="WP_112224223.1">
    <property type="nucleotide sequence ID" value="NZ_CP047673.1"/>
</dbReference>
<evidence type="ECO:0000259" key="12">
    <source>
        <dbReference type="SMART" id="SM00642"/>
    </source>
</evidence>
<dbReference type="NCBIfam" id="TIGR01515">
    <property type="entry name" value="branching_enzym"/>
    <property type="match status" value="1"/>
</dbReference>
<dbReference type="SMART" id="SM00642">
    <property type="entry name" value="Aamy"/>
    <property type="match status" value="1"/>
</dbReference>
<keyword evidence="7" id="KW-0808">Transferase</keyword>
<evidence type="ECO:0000256" key="8">
    <source>
        <dbReference type="ARBA" id="ARBA00023056"/>
    </source>
</evidence>
<comment type="catalytic activity">
    <reaction evidence="1">
        <text>Transfers a segment of a (1-&gt;4)-alpha-D-glucan chain to a primary hydroxy group in a similar glucan chain.</text>
        <dbReference type="EC" id="2.4.1.18"/>
    </reaction>
</comment>
<dbReference type="GO" id="GO:0043169">
    <property type="term" value="F:cation binding"/>
    <property type="evidence" value="ECO:0007669"/>
    <property type="project" value="InterPro"/>
</dbReference>
<evidence type="ECO:0000256" key="9">
    <source>
        <dbReference type="ARBA" id="ARBA00023277"/>
    </source>
</evidence>
<keyword evidence="5" id="KW-0321">Glycogen metabolism</keyword>
<dbReference type="AlphaFoldDB" id="A0A365KRH7"/>
<protein>
    <recommendedName>
        <fullName evidence="4 10">1,4-alpha-glucan branching enzyme</fullName>
        <ecNumber evidence="4 10">2.4.1.18</ecNumber>
    </recommendedName>
</protein>
<dbReference type="CDD" id="cd11322">
    <property type="entry name" value="AmyAc_Glg_BE"/>
    <property type="match status" value="1"/>
</dbReference>
<evidence type="ECO:0000256" key="5">
    <source>
        <dbReference type="ARBA" id="ARBA00022600"/>
    </source>
</evidence>
<organism evidence="13 14">
    <name type="scientific">Planococcus halotolerans</name>
    <dbReference type="NCBI Taxonomy" id="2233542"/>
    <lineage>
        <taxon>Bacteria</taxon>
        <taxon>Bacillati</taxon>
        <taxon>Bacillota</taxon>
        <taxon>Bacilli</taxon>
        <taxon>Bacillales</taxon>
        <taxon>Caryophanaceae</taxon>
        <taxon>Planococcus</taxon>
    </lineage>
</organism>
<dbReference type="UniPathway" id="UPA00164"/>
<dbReference type="Pfam" id="PF00128">
    <property type="entry name" value="Alpha-amylase"/>
    <property type="match status" value="1"/>
</dbReference>
<keyword evidence="6" id="KW-0328">Glycosyltransferase</keyword>
<accession>A0A365KRH7</accession>
<dbReference type="InterPro" id="IPR006048">
    <property type="entry name" value="A-amylase/branching_C"/>
</dbReference>
<comment type="pathway">
    <text evidence="2">Glycan biosynthesis; glycogen biosynthesis.</text>
</comment>
<feature type="active site" description="Nucleophile" evidence="11">
    <location>
        <position position="310"/>
    </location>
</feature>
<evidence type="ECO:0000256" key="11">
    <source>
        <dbReference type="PIRSR" id="PIRSR000463-1"/>
    </source>
</evidence>
<dbReference type="SUPFAM" id="SSF51445">
    <property type="entry name" value="(Trans)glycosidases"/>
    <property type="match status" value="1"/>
</dbReference>
<sequence>MIIQDEELTAEKLKDFHEGRMTDAYRYFGVKSEEGHTSFTLWVPEVEKVTAVVFNPISNERNSYEMNRLPYDETVWQTRVPGELTGYSYIYELLLPNGELLEKSDPYARQGEMRPQTKSVIAAPSRHKWQEAVMREKKKLADNHVEKPMAIYELHIGTWKRNEQGGFLNYRELADELVPYVKNLGFTHIEILPITEHPLDESWGYQATGYFAPTIRYGTADDLKYFVSVCAENGIGLFLDWIPGHFCSDAFALSLFNGKPLYEESREERRVNHDWGTLNFDIRKGEVVSFLLSSAHYWLDEFKFDGFRMDAVITQLFIPNEESRPFNAEGKGFLRNLVSGLKRAFPDSILIAEDAWGHPKVTHTPEDNGVGFDYKWNFGWMHDTLAYMKEQPSERSEHHEKMNFSLMYQYDERYILAFSHDEVVHGEKSLLNKLPGTIEEKFSQLRLLLGFWITHPGKKLLFMGQEFGHFDEWEFKPELDWASLETDAHQRMAYFTKDLLAFYKGEVSLYQLDDHPKGFTWLDADNHEQSVASFIRRGKNPEEECIILCNFSNHAYPEFRVGVPGGGKYEQVFSSAAAEYGGVQSSMARTAPAEGVSADGQERSIKIELPAFTMCIWKLIEKGSEAD</sequence>
<dbReference type="PIRSF" id="PIRSF000463">
    <property type="entry name" value="GlgB"/>
    <property type="match status" value="1"/>
</dbReference>
<evidence type="ECO:0000256" key="3">
    <source>
        <dbReference type="ARBA" id="ARBA00009000"/>
    </source>
</evidence>
<dbReference type="InterPro" id="IPR006047">
    <property type="entry name" value="GH13_cat_dom"/>
</dbReference>
<evidence type="ECO:0000313" key="13">
    <source>
        <dbReference type="EMBL" id="RAZ75412.1"/>
    </source>
</evidence>
<evidence type="ECO:0000313" key="14">
    <source>
        <dbReference type="Proteomes" id="UP000251002"/>
    </source>
</evidence>
<feature type="active site" description="Proton donor" evidence="11">
    <location>
        <position position="353"/>
    </location>
</feature>
<dbReference type="InterPro" id="IPR006407">
    <property type="entry name" value="GlgB"/>
</dbReference>
<feature type="domain" description="Glycosyl hydrolase family 13 catalytic" evidence="12">
    <location>
        <begin position="153"/>
        <end position="496"/>
    </location>
</feature>
<evidence type="ECO:0000256" key="1">
    <source>
        <dbReference type="ARBA" id="ARBA00000826"/>
    </source>
</evidence>
<dbReference type="Proteomes" id="UP000251002">
    <property type="component" value="Unassembled WGS sequence"/>
</dbReference>
<comment type="similarity">
    <text evidence="3">Belongs to the glycosyl hydrolase 13 family. GlgB subfamily.</text>
</comment>
<dbReference type="GO" id="GO:0005829">
    <property type="term" value="C:cytosol"/>
    <property type="evidence" value="ECO:0007669"/>
    <property type="project" value="TreeGrafter"/>
</dbReference>
<dbReference type="Gene3D" id="3.20.20.80">
    <property type="entry name" value="Glycosidases"/>
    <property type="match status" value="1"/>
</dbReference>
<dbReference type="InterPro" id="IPR013783">
    <property type="entry name" value="Ig-like_fold"/>
</dbReference>
<dbReference type="GO" id="GO:0004553">
    <property type="term" value="F:hydrolase activity, hydrolyzing O-glycosyl compounds"/>
    <property type="evidence" value="ECO:0007669"/>
    <property type="project" value="InterPro"/>
</dbReference>
<evidence type="ECO:0000256" key="10">
    <source>
        <dbReference type="NCBIfam" id="TIGR01515"/>
    </source>
</evidence>
<dbReference type="InterPro" id="IPR017853">
    <property type="entry name" value="GH"/>
</dbReference>
<dbReference type="EMBL" id="QLZR01000006">
    <property type="protein sequence ID" value="RAZ75412.1"/>
    <property type="molecule type" value="Genomic_DNA"/>
</dbReference>
<dbReference type="InterPro" id="IPR013780">
    <property type="entry name" value="Glyco_hydro_b"/>
</dbReference>